<name>A0ABP0WN30_9BRYO</name>
<accession>A0ABP0WN30</accession>
<feature type="compositionally biased region" description="Basic residues" evidence="3">
    <location>
        <begin position="585"/>
        <end position="599"/>
    </location>
</feature>
<dbReference type="InterPro" id="IPR000008">
    <property type="entry name" value="C2_dom"/>
</dbReference>
<feature type="compositionally biased region" description="Low complexity" evidence="3">
    <location>
        <begin position="300"/>
        <end position="313"/>
    </location>
</feature>
<dbReference type="PROSITE" id="PS50004">
    <property type="entry name" value="C2"/>
    <property type="match status" value="1"/>
</dbReference>
<evidence type="ECO:0000313" key="5">
    <source>
        <dbReference type="EMBL" id="CAK9268278.1"/>
    </source>
</evidence>
<reference evidence="5 6" key="1">
    <citation type="submission" date="2024-02" db="EMBL/GenBank/DDBJ databases">
        <authorList>
            <consortium name="ELIXIR-Norway"/>
            <consortium name="Elixir Norway"/>
        </authorList>
    </citation>
    <scope>NUCLEOTIDE SEQUENCE [LARGE SCALE GENOMIC DNA]</scope>
</reference>
<dbReference type="SUPFAM" id="SSF49562">
    <property type="entry name" value="C2 domain (Calcium/lipid-binding domain, CaLB)"/>
    <property type="match status" value="1"/>
</dbReference>
<feature type="compositionally biased region" description="Polar residues" evidence="3">
    <location>
        <begin position="193"/>
        <end position="216"/>
    </location>
</feature>
<evidence type="ECO:0000313" key="6">
    <source>
        <dbReference type="Proteomes" id="UP001497444"/>
    </source>
</evidence>
<dbReference type="EMBL" id="OZ020097">
    <property type="protein sequence ID" value="CAK9268278.1"/>
    <property type="molecule type" value="Genomic_DNA"/>
</dbReference>
<keyword evidence="6" id="KW-1185">Reference proteome</keyword>
<dbReference type="Proteomes" id="UP001497444">
    <property type="component" value="Chromosome 2"/>
</dbReference>
<evidence type="ECO:0000256" key="3">
    <source>
        <dbReference type="SAM" id="MobiDB-lite"/>
    </source>
</evidence>
<feature type="region of interest" description="Disordered" evidence="3">
    <location>
        <begin position="186"/>
        <end position="335"/>
    </location>
</feature>
<evidence type="ECO:0000256" key="2">
    <source>
        <dbReference type="ARBA" id="ARBA00022837"/>
    </source>
</evidence>
<dbReference type="Gene3D" id="2.60.40.150">
    <property type="entry name" value="C2 domain"/>
    <property type="match status" value="1"/>
</dbReference>
<gene>
    <name evidence="5" type="ORF">CSSPJE1EN1_LOCUS13756</name>
</gene>
<feature type="domain" description="C2" evidence="4">
    <location>
        <begin position="1"/>
        <end position="114"/>
    </location>
</feature>
<evidence type="ECO:0000256" key="1">
    <source>
        <dbReference type="ARBA" id="ARBA00022723"/>
    </source>
</evidence>
<feature type="region of interest" description="Disordered" evidence="3">
    <location>
        <begin position="483"/>
        <end position="503"/>
    </location>
</feature>
<feature type="compositionally biased region" description="Low complexity" evidence="3">
    <location>
        <begin position="220"/>
        <end position="250"/>
    </location>
</feature>
<dbReference type="InterPro" id="IPR035892">
    <property type="entry name" value="C2_domain_sf"/>
</dbReference>
<evidence type="ECO:0000259" key="4">
    <source>
        <dbReference type="PROSITE" id="PS50004"/>
    </source>
</evidence>
<organism evidence="5 6">
    <name type="scientific">Sphagnum jensenii</name>
    <dbReference type="NCBI Taxonomy" id="128206"/>
    <lineage>
        <taxon>Eukaryota</taxon>
        <taxon>Viridiplantae</taxon>
        <taxon>Streptophyta</taxon>
        <taxon>Embryophyta</taxon>
        <taxon>Bryophyta</taxon>
        <taxon>Sphagnophytina</taxon>
        <taxon>Sphagnopsida</taxon>
        <taxon>Sphagnales</taxon>
        <taxon>Sphagnaceae</taxon>
        <taxon>Sphagnum</taxon>
    </lineage>
</organism>
<feature type="compositionally biased region" description="Acidic residues" evidence="3">
    <location>
        <begin position="325"/>
        <end position="335"/>
    </location>
</feature>
<feature type="region of interest" description="Disordered" evidence="3">
    <location>
        <begin position="582"/>
        <end position="619"/>
    </location>
</feature>
<feature type="compositionally biased region" description="Polar residues" evidence="3">
    <location>
        <begin position="431"/>
        <end position="449"/>
    </location>
</feature>
<sequence>MHFEKLQVYVEGALGIKNPNMSPGDADKAAGTFYCVLTCGALECKTLASQDDEDFNPCWNTTFTFKVDRNCPRKLGVNIFCQNMLNEAADDFLVAYTSLSFKRLFHDSPVVPIQGFDVLHPSSNDGAAAGQIKMGFKIFSRTMGSDHLHPQKPAPLQIQDSDEELYFPGDSSVINAVAHACSAGPNHQEYHGDQSSTVTSCSTGPISRRPASSGQPYNIPRASRNSRAPSRPKQFRPDLQAAAPPQADDQLPARKSQASSVRYGRLREADRNCPPNLDHLQYGSTNLTYSSDESYKKSESASYISAARSSSSKSKARNTYKQEQDQDLNTDEQQLEEQICGREEQEEDADQVEEYKREVKSYNYIAGDASSRVESSCSGASLKLLVPQAGRKTRSRARHGGEYLQDPSAQAGDCPPKNYKVPPRDDYELPSPQSASNLQAAELVSSDQLQEAEDPSDQHHQASCSHSVWKKKDIHRWLENSASIIDDHSPPPGYTHASSTSAEDIASHPATHALHQLHERPQPARKLAPPGVPLPRRPAVAPVHQPAHNQIHAKHEFNPLSPNQRGAPVLDHANRSEDLASHPATRVHHHDRGSRHVPHNRSPLQNAPRPRPGPEQTRPVQVACSLPTMSGQQPQSTYVQQHPAAPYSDHYRQYDAQLKIAAHGSSRQQAVVVGIPVQQAQAVMMMQEDLQQRPQQPLPSEKLKNGLNSFVKGATKVGKASLPYVVQAARVAGMLALAATGVPPVGLFMGSVAGPRSNQQVYTDNVVPAGGDPGRSHAVAATYGRGNRLQYDPRLAAGNYTGAGDHTAAITYYYDGSGSDQTYMSSGAAAAAAGRDSYSYGAAPAAAAAAGSSYYGAGTGTDQIKWTTFATGGGSEDYYVQTAGDVDHDQAVRYEGAAAAAAAAGEYYDMNHINAAQDYCNAGAGTGVIMSGGNYGSIQDYSYHYNNMGAAGSDRCDINGVLQGGYNSSAAGAQALEYSKDTYYTTYTDVEYTAGRGVDHYTDQGVEHMQGVGVEYSEGVEYYPSGVDYTEGVESSGARVVEYSEDVEYNAAPVEYSEDVEYSAARVEYSEDVEYSAAHVEYHEDVEYSAARVEYLEDVEYSAARVAYSKQ</sequence>
<feature type="region of interest" description="Disordered" evidence="3">
    <location>
        <begin position="388"/>
        <end position="469"/>
    </location>
</feature>
<keyword evidence="1" id="KW-0479">Metal-binding</keyword>
<keyword evidence="2" id="KW-0106">Calcium</keyword>
<proteinExistence type="predicted"/>
<protein>
    <recommendedName>
        <fullName evidence="4">C2 domain-containing protein</fullName>
    </recommendedName>
</protein>
<dbReference type="PANTHER" id="PTHR46502:SF2">
    <property type="entry name" value="16 KDA PHLOEM PROTEIN 2"/>
    <property type="match status" value="1"/>
</dbReference>
<dbReference type="PANTHER" id="PTHR46502">
    <property type="entry name" value="C2 DOMAIN-CONTAINING"/>
    <property type="match status" value="1"/>
</dbReference>